<feature type="binding site" evidence="13">
    <location>
        <position position="218"/>
    </location>
    <ligand>
        <name>Mg(2+)</name>
        <dbReference type="ChEBI" id="CHEBI:18420"/>
        <label>1</label>
    </ligand>
</feature>
<proteinExistence type="inferred from homology"/>
<feature type="binding site" evidence="13">
    <location>
        <position position="210"/>
    </location>
    <ligand>
        <name>Mg(2+)</name>
        <dbReference type="ChEBI" id="CHEBI:18420"/>
        <label>1</label>
    </ligand>
</feature>
<dbReference type="OrthoDB" id="36124at2157"/>
<dbReference type="GO" id="GO:0006542">
    <property type="term" value="P:glutamine biosynthetic process"/>
    <property type="evidence" value="ECO:0007669"/>
    <property type="project" value="InterPro"/>
</dbReference>
<accession>G0EHQ0</accession>
<feature type="binding site" evidence="12">
    <location>
        <begin position="221"/>
        <end position="223"/>
    </location>
    <ligand>
        <name>ATP</name>
        <dbReference type="ChEBI" id="CHEBI:30616"/>
    </ligand>
</feature>
<dbReference type="GO" id="GO:0019740">
    <property type="term" value="P:nitrogen utilization"/>
    <property type="evidence" value="ECO:0007669"/>
    <property type="project" value="TreeGrafter"/>
</dbReference>
<feature type="binding site" evidence="11">
    <location>
        <begin position="262"/>
        <end position="263"/>
    </location>
    <ligand>
        <name>L-glutamate</name>
        <dbReference type="ChEBI" id="CHEBI:29985"/>
    </ligand>
</feature>
<feature type="binding site" evidence="11">
    <location>
        <position position="323"/>
    </location>
    <ligand>
        <name>L-glutamate</name>
        <dbReference type="ChEBI" id="CHEBI:29985"/>
    </ligand>
</feature>
<dbReference type="RefSeq" id="WP_014027080.1">
    <property type="nucleotide sequence ID" value="NC_015931.1"/>
</dbReference>
<dbReference type="SUPFAM" id="SSF54368">
    <property type="entry name" value="Glutamine synthetase, N-terminal domain"/>
    <property type="match status" value="1"/>
</dbReference>
<dbReference type="InterPro" id="IPR027302">
    <property type="entry name" value="Gln_synth_N_conserv_site"/>
</dbReference>
<evidence type="ECO:0000256" key="6">
    <source>
        <dbReference type="ARBA" id="ARBA00022553"/>
    </source>
</evidence>
<evidence type="ECO:0000313" key="22">
    <source>
        <dbReference type="Proteomes" id="UP000001037"/>
    </source>
</evidence>
<dbReference type="InterPro" id="IPR004809">
    <property type="entry name" value="Gln_synth_I"/>
</dbReference>
<evidence type="ECO:0000259" key="19">
    <source>
        <dbReference type="PROSITE" id="PS51986"/>
    </source>
</evidence>
<dbReference type="InParanoid" id="G0EHQ0"/>
<dbReference type="Proteomes" id="UP000001037">
    <property type="component" value="Chromosome"/>
</dbReference>
<dbReference type="InterPro" id="IPR008146">
    <property type="entry name" value="Gln_synth_cat_dom"/>
</dbReference>
<dbReference type="AlphaFoldDB" id="G0EHQ0"/>
<keyword evidence="13" id="KW-0479">Metal-binding</keyword>
<feature type="binding site" evidence="13">
    <location>
        <position position="267"/>
    </location>
    <ligand>
        <name>Mg(2+)</name>
        <dbReference type="ChEBI" id="CHEBI:18420"/>
        <label>1</label>
    </ligand>
</feature>
<evidence type="ECO:0000256" key="15">
    <source>
        <dbReference type="PROSITE-ProRule" id="PRU01330"/>
    </source>
</evidence>
<evidence type="ECO:0000259" key="20">
    <source>
        <dbReference type="PROSITE" id="PS51987"/>
    </source>
</evidence>
<dbReference type="GeneID" id="11138733"/>
<reference evidence="21 22" key="1">
    <citation type="journal article" date="2011" name="Stand. Genomic Sci.">
        <title>Complete genome sequence of the hyperthermophilic chemolithoautotroph Pyrolobus fumarii type strain (1A).</title>
        <authorList>
            <person name="Anderson I."/>
            <person name="Goker M."/>
            <person name="Nolan M."/>
            <person name="Lucas S."/>
            <person name="Hammon N."/>
            <person name="Deshpande S."/>
            <person name="Cheng J.F."/>
            <person name="Tapia R."/>
            <person name="Han C."/>
            <person name="Goodwin L."/>
            <person name="Pitluck S."/>
            <person name="Huntemann M."/>
            <person name="Liolios K."/>
            <person name="Ivanova N."/>
            <person name="Pagani I."/>
            <person name="Mavromatis K."/>
            <person name="Ovchinikova G."/>
            <person name="Pati A."/>
            <person name="Chen A."/>
            <person name="Palaniappan K."/>
            <person name="Land M."/>
            <person name="Hauser L."/>
            <person name="Brambilla E.M."/>
            <person name="Huber H."/>
            <person name="Yasawong M."/>
            <person name="Rohde M."/>
            <person name="Spring S."/>
            <person name="Abt B."/>
            <person name="Sikorski J."/>
            <person name="Wirth R."/>
            <person name="Detter J.C."/>
            <person name="Woyke T."/>
            <person name="Bristow J."/>
            <person name="Eisen J.A."/>
            <person name="Markowitz V."/>
            <person name="Hugenholtz P."/>
            <person name="Kyrpides N.C."/>
            <person name="Klenk H.P."/>
            <person name="Lapidus A."/>
        </authorList>
    </citation>
    <scope>NUCLEOTIDE SEQUENCE [LARGE SCALE GENOMIC DNA]</scope>
    <source>
        <strain evidence="22">DSM 11204 / 1A</strain>
    </source>
</reference>
<dbReference type="STRING" id="694429.Pyrfu_1546"/>
<feature type="binding site" evidence="13">
    <location>
        <position position="132"/>
    </location>
    <ligand>
        <name>Mg(2+)</name>
        <dbReference type="ChEBI" id="CHEBI:18420"/>
        <label>1</label>
    </ligand>
</feature>
<protein>
    <recommendedName>
        <fullName evidence="4 18">Glutamine synthetase</fullName>
        <ecNumber evidence="3 18">6.3.1.2</ecNumber>
    </recommendedName>
</protein>
<keyword evidence="9 12" id="KW-0067">ATP-binding</keyword>
<keyword evidence="8 12" id="KW-0547">Nucleotide-binding</keyword>
<dbReference type="Pfam" id="PF00120">
    <property type="entry name" value="Gln-synt_C"/>
    <property type="match status" value="1"/>
</dbReference>
<comment type="cofactor">
    <cofactor evidence="13">
        <name>Mg(2+)</name>
        <dbReference type="ChEBI" id="CHEBI:18420"/>
    </cofactor>
    <text evidence="13">Binds 2 Mg(2+) ions per subunit.</text>
</comment>
<dbReference type="PROSITE" id="PS00181">
    <property type="entry name" value="GLNA_ATP"/>
    <property type="match status" value="1"/>
</dbReference>
<dbReference type="GO" id="GO:0005524">
    <property type="term" value="F:ATP binding"/>
    <property type="evidence" value="ECO:0007669"/>
    <property type="project" value="UniProtKB-KW"/>
</dbReference>
<dbReference type="EC" id="6.3.1.2" evidence="3 18"/>
<evidence type="ECO:0000256" key="11">
    <source>
        <dbReference type="PIRSR" id="PIRSR604809-1"/>
    </source>
</evidence>
<evidence type="ECO:0000256" key="7">
    <source>
        <dbReference type="ARBA" id="ARBA00022598"/>
    </source>
</evidence>
<feature type="domain" description="GS catalytic" evidence="20">
    <location>
        <begin position="109"/>
        <end position="472"/>
    </location>
</feature>
<dbReference type="GO" id="GO:0006576">
    <property type="term" value="P:biogenic amine metabolic process"/>
    <property type="evidence" value="ECO:0007669"/>
    <property type="project" value="UniProtKB-ARBA"/>
</dbReference>
<organism evidence="21 22">
    <name type="scientific">Pyrolobus fumarii (strain DSM 11204 / 1A)</name>
    <dbReference type="NCBI Taxonomy" id="694429"/>
    <lineage>
        <taxon>Archaea</taxon>
        <taxon>Thermoproteota</taxon>
        <taxon>Thermoprotei</taxon>
        <taxon>Desulfurococcales</taxon>
        <taxon>Pyrodictiaceae</taxon>
        <taxon>Pyrolobus</taxon>
    </lineage>
</organism>
<evidence type="ECO:0000256" key="12">
    <source>
        <dbReference type="PIRSR" id="PIRSR604809-2"/>
    </source>
</evidence>
<feature type="binding site" evidence="12">
    <location>
        <begin position="269"/>
        <end position="271"/>
    </location>
    <ligand>
        <name>ATP</name>
        <dbReference type="ChEBI" id="CHEBI:30616"/>
    </ligand>
</feature>
<dbReference type="SUPFAM" id="SSF55931">
    <property type="entry name" value="Glutamine synthetase/guanido kinase"/>
    <property type="match status" value="1"/>
</dbReference>
<evidence type="ECO:0000256" key="8">
    <source>
        <dbReference type="ARBA" id="ARBA00022741"/>
    </source>
</evidence>
<feature type="binding site" evidence="13">
    <location>
        <position position="361"/>
    </location>
    <ligand>
        <name>Mg(2+)</name>
        <dbReference type="ChEBI" id="CHEBI:18420"/>
        <label>1</label>
    </ligand>
</feature>
<evidence type="ECO:0000256" key="9">
    <source>
        <dbReference type="ARBA" id="ARBA00022840"/>
    </source>
</evidence>
<name>G0EHQ0_PYRF1</name>
<dbReference type="KEGG" id="pfm:Pyrfu_1546"/>
<keyword evidence="6 14" id="KW-0597">Phosphoprotein</keyword>
<feature type="binding site" evidence="13">
    <location>
        <position position="134"/>
    </location>
    <ligand>
        <name>Mg(2+)</name>
        <dbReference type="ChEBI" id="CHEBI:18420"/>
        <label>1</label>
    </ligand>
</feature>
<dbReference type="InterPro" id="IPR014746">
    <property type="entry name" value="Gln_synth/guanido_kin_cat_dom"/>
</dbReference>
<gene>
    <name evidence="21" type="ordered locus">Pyrfu_1546</name>
</gene>
<evidence type="ECO:0000256" key="16">
    <source>
        <dbReference type="RuleBase" id="RU000384"/>
    </source>
</evidence>
<sequence>MSAAEVLEKLRRLSEKGVRWLEVHFTDLSGRLRAFTVPLHEIDEKAIERGLGQLDGSSVEGFTTIAESDLVVKPDFSTLVEQLPWNPKKARVIADIYLSMGRGRFNRDPRYIAQRTVEYLAEQGYRAYFGPEVEFMLLDSLTIDVFTPAAGISYSVSSRESPLESSQYFQMFKKAYHTPTPIDQLASIREEIAEVLEDYFGFTVEAAHHEVAATGQIEIDFRFGELVETADRVITLKYVARNIAAKYGMVATFMPKPISGDNGNGMHTHVSLWDKDGKKNLFYDPNDEYAEVSQTARYFIGGLIEHGRALAALVAPTTNSYRRLVPGFEAPIYLVWSKANRSAAIRIPVYYKGEEKAKRIEFRPPDPSCNPYLAFAAIVLAGLDGIKKKIDPGDPVDKDVYHMSPEEKRQLGIKELPRNLEEALDELESDHEFLKPVFDKDVIETYIELKREEAKTEKLYPNPIEVYMYAWI</sequence>
<dbReference type="InterPro" id="IPR027303">
    <property type="entry name" value="Gln_synth_gly_rich_site"/>
</dbReference>
<dbReference type="PANTHER" id="PTHR43407">
    <property type="entry name" value="GLUTAMINE SYNTHETASE"/>
    <property type="match status" value="1"/>
</dbReference>
<dbReference type="eggNOG" id="arCOG01909">
    <property type="taxonomic scope" value="Archaea"/>
</dbReference>
<evidence type="ECO:0000256" key="18">
    <source>
        <dbReference type="RuleBase" id="RU004356"/>
    </source>
</evidence>
<dbReference type="GO" id="GO:0004356">
    <property type="term" value="F:glutamine synthetase activity"/>
    <property type="evidence" value="ECO:0007669"/>
    <property type="project" value="UniProtKB-EC"/>
</dbReference>
<dbReference type="InterPro" id="IPR008147">
    <property type="entry name" value="Gln_synt_N"/>
</dbReference>
<comment type="catalytic activity">
    <reaction evidence="10 18">
        <text>L-glutamate + NH4(+) + ATP = L-glutamine + ADP + phosphate + H(+)</text>
        <dbReference type="Rhea" id="RHEA:16169"/>
        <dbReference type="ChEBI" id="CHEBI:15378"/>
        <dbReference type="ChEBI" id="CHEBI:28938"/>
        <dbReference type="ChEBI" id="CHEBI:29985"/>
        <dbReference type="ChEBI" id="CHEBI:30616"/>
        <dbReference type="ChEBI" id="CHEBI:43474"/>
        <dbReference type="ChEBI" id="CHEBI:58359"/>
        <dbReference type="ChEBI" id="CHEBI:456216"/>
        <dbReference type="EC" id="6.3.1.2"/>
    </reaction>
</comment>
<evidence type="ECO:0000256" key="5">
    <source>
        <dbReference type="ARBA" id="ARBA00022490"/>
    </source>
</evidence>
<feature type="binding site" evidence="12">
    <location>
        <position position="356"/>
    </location>
    <ligand>
        <name>ATP</name>
        <dbReference type="ChEBI" id="CHEBI:30616"/>
    </ligand>
</feature>
<dbReference type="PROSITE" id="PS51987">
    <property type="entry name" value="GS_CATALYTIC"/>
    <property type="match status" value="1"/>
</dbReference>
<comment type="subcellular location">
    <subcellularLocation>
        <location evidence="1 17">Cytoplasm</location>
    </subcellularLocation>
</comment>
<evidence type="ECO:0000256" key="13">
    <source>
        <dbReference type="PIRSR" id="PIRSR604809-3"/>
    </source>
</evidence>
<dbReference type="GO" id="GO:0016020">
    <property type="term" value="C:membrane"/>
    <property type="evidence" value="ECO:0007669"/>
    <property type="project" value="TreeGrafter"/>
</dbReference>
<dbReference type="Gene3D" id="3.10.20.70">
    <property type="entry name" value="Glutamine synthetase, N-terminal domain"/>
    <property type="match status" value="1"/>
</dbReference>
<evidence type="ECO:0000256" key="3">
    <source>
        <dbReference type="ARBA" id="ARBA00012937"/>
    </source>
</evidence>
<evidence type="ECO:0000256" key="4">
    <source>
        <dbReference type="ARBA" id="ARBA00021364"/>
    </source>
</evidence>
<dbReference type="Pfam" id="PF03951">
    <property type="entry name" value="Gln-synt_N"/>
    <property type="match status" value="1"/>
</dbReference>
<dbReference type="PROSITE" id="PS00180">
    <property type="entry name" value="GLNA_1"/>
    <property type="match status" value="1"/>
</dbReference>
<feature type="modified residue" description="O-AMP-tyrosine" evidence="14">
    <location>
        <position position="401"/>
    </location>
</feature>
<evidence type="ECO:0000256" key="14">
    <source>
        <dbReference type="PIRSR" id="PIRSR604809-50"/>
    </source>
</evidence>
<evidence type="ECO:0000256" key="10">
    <source>
        <dbReference type="ARBA" id="ARBA00049436"/>
    </source>
</evidence>
<dbReference type="PANTHER" id="PTHR43407:SF1">
    <property type="entry name" value="LENGSIN"/>
    <property type="match status" value="1"/>
</dbReference>
<feature type="domain" description="GS beta-grasp" evidence="19">
    <location>
        <begin position="16"/>
        <end position="102"/>
    </location>
</feature>
<evidence type="ECO:0000313" key="21">
    <source>
        <dbReference type="EMBL" id="AEM39403.1"/>
    </source>
</evidence>
<dbReference type="InterPro" id="IPR036651">
    <property type="entry name" value="Gln_synt_N_sf"/>
</dbReference>
<keyword evidence="22" id="KW-1185">Reference proteome</keyword>
<dbReference type="Gene3D" id="3.30.590.10">
    <property type="entry name" value="Glutamine synthetase/guanido kinase, catalytic domain"/>
    <property type="match status" value="1"/>
</dbReference>
<feature type="binding site" evidence="12">
    <location>
        <position position="341"/>
    </location>
    <ligand>
        <name>ATP</name>
        <dbReference type="ChEBI" id="CHEBI:30616"/>
    </ligand>
</feature>
<comment type="similarity">
    <text evidence="2 15 16">Belongs to the glutamine synthetase family.</text>
</comment>
<dbReference type="FunFam" id="3.30.590.10:FF:000005">
    <property type="entry name" value="Probable glutamine synthetase"/>
    <property type="match status" value="1"/>
</dbReference>
<keyword evidence="5 17" id="KW-0963">Cytoplasm</keyword>
<feature type="binding site" evidence="11">
    <location>
        <position position="329"/>
    </location>
    <ligand>
        <name>L-glutamate</name>
        <dbReference type="ChEBI" id="CHEBI:29985"/>
    </ligand>
</feature>
<feature type="binding site" evidence="12">
    <location>
        <position position="205"/>
    </location>
    <ligand>
        <name>ATP</name>
        <dbReference type="ChEBI" id="CHEBI:30616"/>
    </ligand>
</feature>
<dbReference type="PROSITE" id="PS51986">
    <property type="entry name" value="GS_BETA_GRASP"/>
    <property type="match status" value="1"/>
</dbReference>
<dbReference type="SMART" id="SM01230">
    <property type="entry name" value="Gln-synt_C"/>
    <property type="match status" value="1"/>
</dbReference>
<dbReference type="GO" id="GO:0046872">
    <property type="term" value="F:metal ion binding"/>
    <property type="evidence" value="ECO:0007669"/>
    <property type="project" value="UniProtKB-KW"/>
</dbReference>
<evidence type="ECO:0000256" key="2">
    <source>
        <dbReference type="ARBA" id="ARBA00009897"/>
    </source>
</evidence>
<dbReference type="HOGENOM" id="CLU_017290_1_2_2"/>
<feature type="binding site" evidence="11">
    <location>
        <position position="363"/>
    </location>
    <ligand>
        <name>L-glutamate</name>
        <dbReference type="ChEBI" id="CHEBI:29985"/>
    </ligand>
</feature>
<dbReference type="FunCoup" id="G0EHQ0">
    <property type="interactions" value="106"/>
</dbReference>
<keyword evidence="13" id="KW-0460">Magnesium</keyword>
<evidence type="ECO:0000256" key="17">
    <source>
        <dbReference type="RuleBase" id="RU000385"/>
    </source>
</evidence>
<dbReference type="GO" id="GO:0005737">
    <property type="term" value="C:cytoplasm"/>
    <property type="evidence" value="ECO:0007669"/>
    <property type="project" value="UniProtKB-SubCell"/>
</dbReference>
<dbReference type="EMBL" id="CP002838">
    <property type="protein sequence ID" value="AEM39403.1"/>
    <property type="molecule type" value="Genomic_DNA"/>
</dbReference>
<feature type="binding site" evidence="11">
    <location>
        <position position="341"/>
    </location>
    <ligand>
        <name>L-glutamate</name>
        <dbReference type="ChEBI" id="CHEBI:29985"/>
    </ligand>
</feature>
<keyword evidence="7 18" id="KW-0436">Ligase</keyword>
<dbReference type="NCBIfam" id="TIGR00653">
    <property type="entry name" value="GlnA"/>
    <property type="match status" value="1"/>
</dbReference>
<evidence type="ECO:0000256" key="1">
    <source>
        <dbReference type="ARBA" id="ARBA00004496"/>
    </source>
</evidence>